<evidence type="ECO:0000256" key="2">
    <source>
        <dbReference type="SAM" id="Phobius"/>
    </source>
</evidence>
<proteinExistence type="predicted"/>
<name>A0A9P8VZ53_9HYPO</name>
<sequence>MKLSAILLGSFSLFIAAEIADQRIEINVGNTRILDLMRQLDQARKGGNDELALKLAKELSDARSEPIGGHSDVQWATDCKASAYLDAEIYAVSDPSNVPEGLKWAWEFLDKYWTTDDGGDLPYPGDFSTFMHKDGFRVLMVDYEQLPWAVREWREKEMEKGVAMERKFIAVLDGVAFFAPGVVTWLLPLFAGRDIKRGVDACQELDELLNLKRYHNKGNNDPAFKYSFEYAGMSQVGTTIKVKTRSERQIAVNAKNDKAKKEEDKPGHEDDKDEL</sequence>
<evidence type="ECO:0000256" key="3">
    <source>
        <dbReference type="SAM" id="SignalP"/>
    </source>
</evidence>
<reference evidence="4 5" key="1">
    <citation type="journal article" date="2021" name="Nat. Commun.">
        <title>Genetic determinants of endophytism in the Arabidopsis root mycobiome.</title>
        <authorList>
            <person name="Mesny F."/>
            <person name="Miyauchi S."/>
            <person name="Thiergart T."/>
            <person name="Pickel B."/>
            <person name="Atanasova L."/>
            <person name="Karlsson M."/>
            <person name="Huettel B."/>
            <person name="Barry K.W."/>
            <person name="Haridas S."/>
            <person name="Chen C."/>
            <person name="Bauer D."/>
            <person name="Andreopoulos W."/>
            <person name="Pangilinan J."/>
            <person name="LaButti K."/>
            <person name="Riley R."/>
            <person name="Lipzen A."/>
            <person name="Clum A."/>
            <person name="Drula E."/>
            <person name="Henrissat B."/>
            <person name="Kohler A."/>
            <person name="Grigoriev I.V."/>
            <person name="Martin F.M."/>
            <person name="Hacquard S."/>
        </authorList>
    </citation>
    <scope>NUCLEOTIDE SEQUENCE [LARGE SCALE GENOMIC DNA]</scope>
    <source>
        <strain evidence="4 5">MPI-CAGE-CH-0241</strain>
    </source>
</reference>
<keyword evidence="3" id="KW-0732">Signal</keyword>
<keyword evidence="2" id="KW-0812">Transmembrane</keyword>
<comment type="caution">
    <text evidence="4">The sequence shown here is derived from an EMBL/GenBank/DDBJ whole genome shotgun (WGS) entry which is preliminary data.</text>
</comment>
<protein>
    <submittedName>
        <fullName evidence="4">Uncharacterized protein</fullName>
    </submittedName>
</protein>
<dbReference type="Proteomes" id="UP000777438">
    <property type="component" value="Unassembled WGS sequence"/>
</dbReference>
<evidence type="ECO:0000256" key="1">
    <source>
        <dbReference type="SAM" id="MobiDB-lite"/>
    </source>
</evidence>
<keyword evidence="2" id="KW-0472">Membrane</keyword>
<feature type="compositionally biased region" description="Basic and acidic residues" evidence="1">
    <location>
        <begin position="255"/>
        <end position="275"/>
    </location>
</feature>
<organism evidence="4 5">
    <name type="scientific">Thelonectria olida</name>
    <dbReference type="NCBI Taxonomy" id="1576542"/>
    <lineage>
        <taxon>Eukaryota</taxon>
        <taxon>Fungi</taxon>
        <taxon>Dikarya</taxon>
        <taxon>Ascomycota</taxon>
        <taxon>Pezizomycotina</taxon>
        <taxon>Sordariomycetes</taxon>
        <taxon>Hypocreomycetidae</taxon>
        <taxon>Hypocreales</taxon>
        <taxon>Nectriaceae</taxon>
        <taxon>Thelonectria</taxon>
    </lineage>
</organism>
<evidence type="ECO:0000313" key="5">
    <source>
        <dbReference type="Proteomes" id="UP000777438"/>
    </source>
</evidence>
<dbReference type="OrthoDB" id="4359806at2759"/>
<accession>A0A9P8VZ53</accession>
<gene>
    <name evidence="4" type="ORF">B0T10DRAFT_581923</name>
</gene>
<keyword evidence="5" id="KW-1185">Reference proteome</keyword>
<keyword evidence="2" id="KW-1133">Transmembrane helix</keyword>
<feature type="signal peptide" evidence="3">
    <location>
        <begin position="1"/>
        <end position="17"/>
    </location>
</feature>
<feature type="transmembrane region" description="Helical" evidence="2">
    <location>
        <begin position="168"/>
        <end position="187"/>
    </location>
</feature>
<feature type="chain" id="PRO_5040113777" evidence="3">
    <location>
        <begin position="18"/>
        <end position="275"/>
    </location>
</feature>
<evidence type="ECO:0000313" key="4">
    <source>
        <dbReference type="EMBL" id="KAH6880534.1"/>
    </source>
</evidence>
<dbReference type="EMBL" id="JAGPYM010000026">
    <property type="protein sequence ID" value="KAH6880534.1"/>
    <property type="molecule type" value="Genomic_DNA"/>
</dbReference>
<feature type="region of interest" description="Disordered" evidence="1">
    <location>
        <begin position="251"/>
        <end position="275"/>
    </location>
</feature>
<dbReference type="AlphaFoldDB" id="A0A9P8VZ53"/>